<feature type="transmembrane region" description="Helical" evidence="1">
    <location>
        <begin position="163"/>
        <end position="186"/>
    </location>
</feature>
<sequence length="219" mass="25696">MVDFILFMVFSIMETMAMYYLMFRLFKFDMYPASIIFASAVASFISYTIRIKYDFSSIDIIIQIILMFMFVWLLFRVNAFYAGIMTSTTYLSYVLLQMLYYLIMKNVGFFDARAPFFNEYGTYMLQVITASTAWALGFWIKTKRKGFDFVPHSPSGLVKMNKINISLLSLNVLGFFGLAAIFYSFLLDKSLQLIYLSLILTLIMYFILYLSYKKDRSDE</sequence>
<keyword evidence="1" id="KW-1133">Transmembrane helix</keyword>
<feature type="transmembrane region" description="Helical" evidence="1">
    <location>
        <begin position="6"/>
        <end position="23"/>
    </location>
</feature>
<name>A0A161SBY1_9BACL</name>
<organism evidence="2 3">
    <name type="scientific">Paenibacillus elgii</name>
    <dbReference type="NCBI Taxonomy" id="189691"/>
    <lineage>
        <taxon>Bacteria</taxon>
        <taxon>Bacillati</taxon>
        <taxon>Bacillota</taxon>
        <taxon>Bacilli</taxon>
        <taxon>Bacillales</taxon>
        <taxon>Paenibacillaceae</taxon>
        <taxon>Paenibacillus</taxon>
    </lineage>
</organism>
<evidence type="ECO:0000313" key="2">
    <source>
        <dbReference type="EMBL" id="KZE83530.1"/>
    </source>
</evidence>
<keyword evidence="1" id="KW-0472">Membrane</keyword>
<feature type="transmembrane region" description="Helical" evidence="1">
    <location>
        <begin position="30"/>
        <end position="49"/>
    </location>
</feature>
<reference evidence="3" key="1">
    <citation type="submission" date="2016-01" db="EMBL/GenBank/DDBJ databases">
        <title>Draft genome of Chromobacterium sp. F49.</title>
        <authorList>
            <person name="Hong K.W."/>
        </authorList>
    </citation>
    <scope>NUCLEOTIDE SEQUENCE [LARGE SCALE GENOMIC DNA]</scope>
    <source>
        <strain evidence="3">M63</strain>
    </source>
</reference>
<dbReference type="AlphaFoldDB" id="A0A161SBY1"/>
<proteinExistence type="predicted"/>
<comment type="caution">
    <text evidence="2">The sequence shown here is derived from an EMBL/GenBank/DDBJ whole genome shotgun (WGS) entry which is preliminary data.</text>
</comment>
<accession>A0A161SBY1</accession>
<evidence type="ECO:0000313" key="3">
    <source>
        <dbReference type="Proteomes" id="UP000076563"/>
    </source>
</evidence>
<feature type="transmembrane region" description="Helical" evidence="1">
    <location>
        <begin position="82"/>
        <end position="103"/>
    </location>
</feature>
<keyword evidence="1" id="KW-0812">Transmembrane</keyword>
<dbReference type="EMBL" id="LQRA01000024">
    <property type="protein sequence ID" value="KZE83530.1"/>
    <property type="molecule type" value="Genomic_DNA"/>
</dbReference>
<gene>
    <name evidence="2" type="ORF">AV654_08115</name>
</gene>
<feature type="transmembrane region" description="Helical" evidence="1">
    <location>
        <begin position="55"/>
        <end position="75"/>
    </location>
</feature>
<keyword evidence="3" id="KW-1185">Reference proteome</keyword>
<feature type="transmembrane region" description="Helical" evidence="1">
    <location>
        <begin position="192"/>
        <end position="212"/>
    </location>
</feature>
<dbReference type="Proteomes" id="UP000076563">
    <property type="component" value="Unassembled WGS sequence"/>
</dbReference>
<protein>
    <submittedName>
        <fullName evidence="2">Uncharacterized protein</fullName>
    </submittedName>
</protein>
<evidence type="ECO:0000256" key="1">
    <source>
        <dbReference type="SAM" id="Phobius"/>
    </source>
</evidence>
<feature type="transmembrane region" description="Helical" evidence="1">
    <location>
        <begin position="123"/>
        <end position="142"/>
    </location>
</feature>